<keyword evidence="5 8" id="KW-0645">Protease</keyword>
<dbReference type="InterPro" id="IPR043472">
    <property type="entry name" value="Macro_dom-like"/>
</dbReference>
<evidence type="ECO:0000256" key="7">
    <source>
        <dbReference type="ARBA" id="ARBA00049972"/>
    </source>
</evidence>
<dbReference type="Gene3D" id="3.40.220.10">
    <property type="entry name" value="Leucine Aminopeptidase, subunit E, domain 1"/>
    <property type="match status" value="1"/>
</dbReference>
<feature type="binding site" evidence="8">
    <location>
        <position position="332"/>
    </location>
    <ligand>
        <name>Mn(2+)</name>
        <dbReference type="ChEBI" id="CHEBI:29035"/>
        <label>1</label>
    </ligand>
</feature>
<feature type="binding site" evidence="8">
    <location>
        <position position="255"/>
    </location>
    <ligand>
        <name>Mn(2+)</name>
        <dbReference type="ChEBI" id="CHEBI:29035"/>
        <label>2</label>
    </ligand>
</feature>
<dbReference type="HAMAP" id="MF_00181">
    <property type="entry name" value="Cytosol_peptidase_M17"/>
    <property type="match status" value="1"/>
</dbReference>
<evidence type="ECO:0000256" key="3">
    <source>
        <dbReference type="ARBA" id="ARBA00009528"/>
    </source>
</evidence>
<sequence>MSTISLDFVSDSAGHSAADVTVVGAVSTKDGPRLHAAPGFESLEEVLTQLGVTGSPDSFARVILPDAPSTVVAVIGIGREVTPETLRAAAGSAVRQLAGTASVRLALGLSAHADVVAVAEGAAIGAYSYTREKGLSERKTAVESVTIVAPEPLSDDEAKRVLETARAVHLVRDLGNTSASELTPEVFADAAVDSASELPIDVTVWDVPKLEAGGFGGILGVGRGSVHGPRLVKLEYAPDGATSHIALVGKGITFDTGGLSLKPANGMMGMKYDMLGAATALATITAAARIGIKTRMTAWLCLAENMPSGSATRPGDVLKMYGGRTVEVTNTDAEGRLVMADGLAVASEEQPDLIVDVATLTGAAVIALGKRYTGVMGNDERASDVVALADSIGEKFWRMPLPSELRANLDSDVADLVNANLSRREGGMLLAGHFLAEFVGTREGSDEQISWVHLDIAGPGDNGSATYGYNGKGATGVTVRTLLALAEQQAAA</sequence>
<organism evidence="10 11">
    <name type="scientific">Paramicrobacterium agarici</name>
    <dbReference type="NCBI Taxonomy" id="630514"/>
    <lineage>
        <taxon>Bacteria</taxon>
        <taxon>Bacillati</taxon>
        <taxon>Actinomycetota</taxon>
        <taxon>Actinomycetes</taxon>
        <taxon>Micrococcales</taxon>
        <taxon>Microbacteriaceae</taxon>
        <taxon>Paramicrobacterium</taxon>
    </lineage>
</organism>
<comment type="function">
    <text evidence="7 8">Presumably involved in the processing and regular turnover of intracellular proteins. Catalyzes the removal of unsubstituted N-terminal amino acids from various peptides.</text>
</comment>
<dbReference type="EMBL" id="PDJE01000001">
    <property type="protein sequence ID" value="PFG31257.1"/>
    <property type="molecule type" value="Genomic_DNA"/>
</dbReference>
<dbReference type="GO" id="GO:0005737">
    <property type="term" value="C:cytoplasm"/>
    <property type="evidence" value="ECO:0007669"/>
    <property type="project" value="UniProtKB-SubCell"/>
</dbReference>
<proteinExistence type="inferred from homology"/>
<dbReference type="GO" id="GO:0006508">
    <property type="term" value="P:proteolysis"/>
    <property type="evidence" value="ECO:0007669"/>
    <property type="project" value="UniProtKB-KW"/>
</dbReference>
<comment type="cofactor">
    <cofactor evidence="8">
        <name>Mn(2+)</name>
        <dbReference type="ChEBI" id="CHEBI:29035"/>
    </cofactor>
    <text evidence="8">Binds 2 manganese ions per subunit.</text>
</comment>
<keyword evidence="11" id="KW-1185">Reference proteome</keyword>
<keyword evidence="8" id="KW-0479">Metal-binding</keyword>
<dbReference type="GO" id="GO:0070006">
    <property type="term" value="F:metalloaminopeptidase activity"/>
    <property type="evidence" value="ECO:0007669"/>
    <property type="project" value="InterPro"/>
</dbReference>
<keyword evidence="4 8" id="KW-0031">Aminopeptidase</keyword>
<evidence type="ECO:0000256" key="1">
    <source>
        <dbReference type="ARBA" id="ARBA00000135"/>
    </source>
</evidence>
<feature type="domain" description="Cytosol aminopeptidase" evidence="9">
    <location>
        <begin position="330"/>
        <end position="337"/>
    </location>
</feature>
<comment type="similarity">
    <text evidence="3 8">Belongs to the peptidase M17 family.</text>
</comment>
<dbReference type="PRINTS" id="PR00481">
    <property type="entry name" value="LAMNOPPTDASE"/>
</dbReference>
<dbReference type="CDD" id="cd00433">
    <property type="entry name" value="Peptidase_M17"/>
    <property type="match status" value="1"/>
</dbReference>
<evidence type="ECO:0000313" key="10">
    <source>
        <dbReference type="EMBL" id="PFG31257.1"/>
    </source>
</evidence>
<keyword evidence="8" id="KW-0963">Cytoplasm</keyword>
<evidence type="ECO:0000256" key="4">
    <source>
        <dbReference type="ARBA" id="ARBA00022438"/>
    </source>
</evidence>
<comment type="catalytic activity">
    <reaction evidence="1 8">
        <text>Release of an N-terminal amino acid, Xaa-|-Yaa-, in which Xaa is preferably Leu, but may be other amino acids including Pro although not Arg or Lys, and Yaa may be Pro. Amino acid amides and methyl esters are also readily hydrolyzed, but rates on arylamides are exceedingly low.</text>
        <dbReference type="EC" id="3.4.11.1"/>
    </reaction>
</comment>
<evidence type="ECO:0000256" key="8">
    <source>
        <dbReference type="HAMAP-Rule" id="MF_00181"/>
    </source>
</evidence>
<evidence type="ECO:0000256" key="5">
    <source>
        <dbReference type="ARBA" id="ARBA00022670"/>
    </source>
</evidence>
<dbReference type="SUPFAM" id="SSF53187">
    <property type="entry name" value="Zn-dependent exopeptidases"/>
    <property type="match status" value="1"/>
</dbReference>
<feature type="binding site" evidence="8">
    <location>
        <position position="334"/>
    </location>
    <ligand>
        <name>Mn(2+)</name>
        <dbReference type="ChEBI" id="CHEBI:29035"/>
        <label>2</label>
    </ligand>
</feature>
<feature type="binding site" evidence="8">
    <location>
        <position position="255"/>
    </location>
    <ligand>
        <name>Mn(2+)</name>
        <dbReference type="ChEBI" id="CHEBI:29035"/>
        <label>1</label>
    </ligand>
</feature>
<dbReference type="RefSeq" id="WP_098407628.1">
    <property type="nucleotide sequence ID" value="NZ_PDJE01000001.1"/>
</dbReference>
<dbReference type="SUPFAM" id="SSF52949">
    <property type="entry name" value="Macro domain-like"/>
    <property type="match status" value="1"/>
</dbReference>
<feature type="binding site" evidence="8">
    <location>
        <position position="334"/>
    </location>
    <ligand>
        <name>Mn(2+)</name>
        <dbReference type="ChEBI" id="CHEBI:29035"/>
        <label>1</label>
    </ligand>
</feature>
<dbReference type="GO" id="GO:0030145">
    <property type="term" value="F:manganese ion binding"/>
    <property type="evidence" value="ECO:0007669"/>
    <property type="project" value="UniProtKB-UniRule"/>
</dbReference>
<dbReference type="Proteomes" id="UP000221369">
    <property type="component" value="Unassembled WGS sequence"/>
</dbReference>
<feature type="active site" evidence="8">
    <location>
        <position position="336"/>
    </location>
</feature>
<dbReference type="EC" id="3.4.11.1" evidence="8"/>
<dbReference type="InterPro" id="IPR008283">
    <property type="entry name" value="Peptidase_M17_N"/>
</dbReference>
<dbReference type="Pfam" id="PF00883">
    <property type="entry name" value="Peptidase_M17"/>
    <property type="match status" value="1"/>
</dbReference>
<dbReference type="Gene3D" id="3.40.630.10">
    <property type="entry name" value="Zn peptidases"/>
    <property type="match status" value="1"/>
</dbReference>
<dbReference type="InterPro" id="IPR023042">
    <property type="entry name" value="Peptidase_M17_leu_NH2_pept"/>
</dbReference>
<protein>
    <recommendedName>
        <fullName evidence="8">Probable cytosol aminopeptidase</fullName>
        <ecNumber evidence="8">3.4.11.1</ecNumber>
    </recommendedName>
    <alternativeName>
        <fullName evidence="8">Leucine aminopeptidase</fullName>
        <shortName evidence="8">LAP</shortName>
        <ecNumber evidence="8">3.4.11.10</ecNumber>
    </alternativeName>
    <alternativeName>
        <fullName evidence="8">Leucyl aminopeptidase</fullName>
    </alternativeName>
</protein>
<evidence type="ECO:0000259" key="9">
    <source>
        <dbReference type="PROSITE" id="PS00631"/>
    </source>
</evidence>
<dbReference type="Pfam" id="PF02789">
    <property type="entry name" value="Peptidase_M17_N"/>
    <property type="match status" value="1"/>
</dbReference>
<reference evidence="10 11" key="1">
    <citation type="submission" date="2017-10" db="EMBL/GenBank/DDBJ databases">
        <title>Sequencing the genomes of 1000 actinobacteria strains.</title>
        <authorList>
            <person name="Klenk H.-P."/>
        </authorList>
    </citation>
    <scope>NUCLEOTIDE SEQUENCE [LARGE SCALE GENOMIC DNA]</scope>
    <source>
        <strain evidence="10 11">DSM 21798</strain>
    </source>
</reference>
<evidence type="ECO:0000313" key="11">
    <source>
        <dbReference type="Proteomes" id="UP000221369"/>
    </source>
</evidence>
<gene>
    <name evidence="8" type="primary">pepA</name>
    <name evidence="10" type="ORF">ATJ78_2217</name>
</gene>
<dbReference type="PROSITE" id="PS00631">
    <property type="entry name" value="CYTOSOL_AP"/>
    <property type="match status" value="1"/>
</dbReference>
<dbReference type="PANTHER" id="PTHR11963">
    <property type="entry name" value="LEUCINE AMINOPEPTIDASE-RELATED"/>
    <property type="match status" value="1"/>
</dbReference>
<dbReference type="EC" id="3.4.11.10" evidence="8"/>
<feature type="active site" evidence="8">
    <location>
        <position position="262"/>
    </location>
</feature>
<keyword evidence="8" id="KW-0464">Manganese</keyword>
<evidence type="ECO:0000256" key="6">
    <source>
        <dbReference type="ARBA" id="ARBA00022801"/>
    </source>
</evidence>
<dbReference type="PANTHER" id="PTHR11963:SF23">
    <property type="entry name" value="CYTOSOL AMINOPEPTIDASE"/>
    <property type="match status" value="1"/>
</dbReference>
<comment type="subcellular location">
    <subcellularLocation>
        <location evidence="8">Cytoplasm</location>
    </subcellularLocation>
</comment>
<comment type="catalytic activity">
    <reaction evidence="2 8">
        <text>Release of an N-terminal amino acid, preferentially leucine, but not glutamic or aspartic acids.</text>
        <dbReference type="EC" id="3.4.11.10"/>
    </reaction>
</comment>
<dbReference type="AlphaFoldDB" id="A0A2A9DWT6"/>
<evidence type="ECO:0000256" key="2">
    <source>
        <dbReference type="ARBA" id="ARBA00000967"/>
    </source>
</evidence>
<accession>A0A2A9DWT6</accession>
<keyword evidence="6 8" id="KW-0378">Hydrolase</keyword>
<dbReference type="NCBIfam" id="NF002073">
    <property type="entry name" value="PRK00913.1-2"/>
    <property type="match status" value="1"/>
</dbReference>
<comment type="caution">
    <text evidence="10">The sequence shown here is derived from an EMBL/GenBank/DDBJ whole genome shotgun (WGS) entry which is preliminary data.</text>
</comment>
<feature type="binding site" evidence="8">
    <location>
        <position position="273"/>
    </location>
    <ligand>
        <name>Mn(2+)</name>
        <dbReference type="ChEBI" id="CHEBI:29035"/>
        <label>2</label>
    </ligand>
</feature>
<dbReference type="InterPro" id="IPR011356">
    <property type="entry name" value="Leucine_aapep/pepB"/>
</dbReference>
<feature type="binding site" evidence="8">
    <location>
        <position position="250"/>
    </location>
    <ligand>
        <name>Mn(2+)</name>
        <dbReference type="ChEBI" id="CHEBI:29035"/>
        <label>2</label>
    </ligand>
</feature>
<dbReference type="InterPro" id="IPR000819">
    <property type="entry name" value="Peptidase_M17_C"/>
</dbReference>
<name>A0A2A9DWT6_9MICO</name>